<feature type="region of interest" description="Disordered" evidence="3">
    <location>
        <begin position="255"/>
        <end position="275"/>
    </location>
</feature>
<organism evidence="4 5">
    <name type="scientific">Trapa incisa</name>
    <dbReference type="NCBI Taxonomy" id="236973"/>
    <lineage>
        <taxon>Eukaryota</taxon>
        <taxon>Viridiplantae</taxon>
        <taxon>Streptophyta</taxon>
        <taxon>Embryophyta</taxon>
        <taxon>Tracheophyta</taxon>
        <taxon>Spermatophyta</taxon>
        <taxon>Magnoliopsida</taxon>
        <taxon>eudicotyledons</taxon>
        <taxon>Gunneridae</taxon>
        <taxon>Pentapetalae</taxon>
        <taxon>rosids</taxon>
        <taxon>malvids</taxon>
        <taxon>Myrtales</taxon>
        <taxon>Lythraceae</taxon>
        <taxon>Trapa</taxon>
    </lineage>
</organism>
<evidence type="ECO:0000256" key="2">
    <source>
        <dbReference type="ARBA" id="ARBA00025223"/>
    </source>
</evidence>
<dbReference type="PANTHER" id="PTHR10460">
    <property type="entry name" value="ABL INTERACTOR FAMILY MEMBER"/>
    <property type="match status" value="1"/>
</dbReference>
<dbReference type="Proteomes" id="UP001345219">
    <property type="component" value="Chromosome 9"/>
</dbReference>
<dbReference type="PANTHER" id="PTHR10460:SF0">
    <property type="entry name" value="ABELSON INTERACTING PROTEIN, ISOFORM D"/>
    <property type="match status" value="1"/>
</dbReference>
<dbReference type="InterPro" id="IPR028457">
    <property type="entry name" value="ABI"/>
</dbReference>
<proteinExistence type="inferred from homology"/>
<accession>A0AAN7JIQ2</accession>
<evidence type="ECO:0000256" key="3">
    <source>
        <dbReference type="SAM" id="MobiDB-lite"/>
    </source>
</evidence>
<comment type="similarity">
    <text evidence="1">Belongs to the ABI family.</text>
</comment>
<reference evidence="4 5" key="1">
    <citation type="journal article" date="2023" name="Hortic Res">
        <title>Pangenome of water caltrop reveals structural variations and asymmetric subgenome divergence after allopolyploidization.</title>
        <authorList>
            <person name="Zhang X."/>
            <person name="Chen Y."/>
            <person name="Wang L."/>
            <person name="Yuan Y."/>
            <person name="Fang M."/>
            <person name="Shi L."/>
            <person name="Lu R."/>
            <person name="Comes H.P."/>
            <person name="Ma Y."/>
            <person name="Chen Y."/>
            <person name="Huang G."/>
            <person name="Zhou Y."/>
            <person name="Zheng Z."/>
            <person name="Qiu Y."/>
        </authorList>
    </citation>
    <scope>NUCLEOTIDE SEQUENCE [LARGE SCALE GENOMIC DNA]</scope>
    <source>
        <tissue evidence="4">Roots</tissue>
    </source>
</reference>
<evidence type="ECO:0000256" key="1">
    <source>
        <dbReference type="ARBA" id="ARBA00010020"/>
    </source>
</evidence>
<gene>
    <name evidence="4" type="ORF">SAY87_010967</name>
</gene>
<feature type="compositionally biased region" description="Polar residues" evidence="3">
    <location>
        <begin position="266"/>
        <end position="275"/>
    </location>
</feature>
<protein>
    <recommendedName>
        <fullName evidence="6">Protein ABIL1</fullName>
    </recommendedName>
</protein>
<dbReference type="AlphaFoldDB" id="A0AAN7JIQ2"/>
<comment type="caution">
    <text evidence="4">The sequence shown here is derived from an EMBL/GenBank/DDBJ whole genome shotgun (WGS) entry which is preliminary data.</text>
</comment>
<comment type="function">
    <text evidence="2">Involved in regulation of actin and microtubule organization. Part of a WAVE complex that activates the Arp2/3 complex.</text>
</comment>
<name>A0AAN7JIQ2_9MYRT</name>
<evidence type="ECO:0008006" key="6">
    <source>
        <dbReference type="Google" id="ProtNLM"/>
    </source>
</evidence>
<evidence type="ECO:0000313" key="5">
    <source>
        <dbReference type="Proteomes" id="UP001345219"/>
    </source>
</evidence>
<dbReference type="Gene3D" id="6.10.140.1620">
    <property type="match status" value="1"/>
</dbReference>
<dbReference type="EMBL" id="JAXIOK010000022">
    <property type="protein sequence ID" value="KAK4744655.1"/>
    <property type="molecule type" value="Genomic_DNA"/>
</dbReference>
<sequence>MEVEQPRAEDWIETLDEASMEQSKGFVTALQNTARNLIFIVKRNKCKLQFYRSVGFFSRQVLDNLKDYAVKVIVNAVDHLGTVACKLNDLLEQQTLDVAAMQQKVANLHQRLLTCQTYSDQEGLRQHQLLAIIPRHHKHYTLPNFVSKKVRFGPHNQKDLIEDHFQGQSCIIQSGSPAAKTLSWHLASEKKYSVKESQNVPTSITEGFAKLPGVFHLLNDEENLRRGASKPTHQLQTGLATSGALMPTFSFPPRESVHGSGPFTAVRSSDNNPNNRAIPLASARRSMVSAFFVKPKTARLRMAPVP</sequence>
<evidence type="ECO:0000313" key="4">
    <source>
        <dbReference type="EMBL" id="KAK4744655.1"/>
    </source>
</evidence>
<keyword evidence="5" id="KW-1185">Reference proteome</keyword>